<feature type="transmembrane region" description="Helical" evidence="11">
    <location>
        <begin position="37"/>
        <end position="63"/>
    </location>
</feature>
<comment type="subcellular location">
    <subcellularLocation>
        <location evidence="1">Membrane</location>
        <topology evidence="1">Multi-pass membrane protein</topology>
    </subcellularLocation>
</comment>
<feature type="transmembrane region" description="Helical" evidence="11">
    <location>
        <begin position="250"/>
        <end position="268"/>
    </location>
</feature>
<dbReference type="GO" id="GO:0034707">
    <property type="term" value="C:chloride channel complex"/>
    <property type="evidence" value="ECO:0007669"/>
    <property type="project" value="UniProtKB-KW"/>
</dbReference>
<reference evidence="12 13" key="1">
    <citation type="submission" date="2014-03" db="EMBL/GenBank/DDBJ databases">
        <title>Genomics of Bifidobacteria.</title>
        <authorList>
            <person name="Ventura M."/>
            <person name="Milani C."/>
            <person name="Lugli G.A."/>
        </authorList>
    </citation>
    <scope>NUCLEOTIDE SEQUENCE [LARGE SCALE GENOMIC DNA]</scope>
    <source>
        <strain evidence="12 13">LMG 10738</strain>
    </source>
</reference>
<keyword evidence="2" id="KW-0813">Transport</keyword>
<dbReference type="OrthoDB" id="3261015at2"/>
<evidence type="ECO:0000256" key="8">
    <source>
        <dbReference type="ARBA" id="ARBA00023214"/>
    </source>
</evidence>
<dbReference type="InterPro" id="IPR001807">
    <property type="entry name" value="ClC"/>
</dbReference>
<keyword evidence="9" id="KW-0407">Ion channel</keyword>
<name>A0A087B3S9_9BIFI</name>
<comment type="caution">
    <text evidence="12">The sequence shown here is derived from an EMBL/GenBank/DDBJ whole genome shotgun (WGS) entry which is preliminary data.</text>
</comment>
<keyword evidence="6 11" id="KW-0472">Membrane</keyword>
<dbReference type="GO" id="GO:0005254">
    <property type="term" value="F:chloride channel activity"/>
    <property type="evidence" value="ECO:0007669"/>
    <property type="project" value="UniProtKB-KW"/>
</dbReference>
<dbReference type="STRING" id="1688.BCUN_0174"/>
<dbReference type="CDD" id="cd01033">
    <property type="entry name" value="ClC_like"/>
    <property type="match status" value="1"/>
</dbReference>
<evidence type="ECO:0000256" key="3">
    <source>
        <dbReference type="ARBA" id="ARBA00022692"/>
    </source>
</evidence>
<dbReference type="SUPFAM" id="SSF81340">
    <property type="entry name" value="Clc chloride channel"/>
    <property type="match status" value="1"/>
</dbReference>
<dbReference type="InterPro" id="IPR014743">
    <property type="entry name" value="Cl-channel_core"/>
</dbReference>
<dbReference type="Pfam" id="PF00654">
    <property type="entry name" value="Voltage_CLC"/>
    <property type="match status" value="1"/>
</dbReference>
<keyword evidence="7" id="KW-0869">Chloride channel</keyword>
<gene>
    <name evidence="12" type="ORF">BCUN_0174</name>
</gene>
<dbReference type="InterPro" id="IPR050368">
    <property type="entry name" value="ClC-type_chloride_channel"/>
</dbReference>
<proteinExistence type="predicted"/>
<dbReference type="PANTHER" id="PTHR43427">
    <property type="entry name" value="CHLORIDE CHANNEL PROTEIN CLC-E"/>
    <property type="match status" value="1"/>
</dbReference>
<feature type="transmembrane region" description="Helical" evidence="11">
    <location>
        <begin position="357"/>
        <end position="375"/>
    </location>
</feature>
<feature type="transmembrane region" description="Helical" evidence="11">
    <location>
        <begin position="280"/>
        <end position="304"/>
    </location>
</feature>
<evidence type="ECO:0000256" key="5">
    <source>
        <dbReference type="ARBA" id="ARBA00023065"/>
    </source>
</evidence>
<evidence type="ECO:0000256" key="2">
    <source>
        <dbReference type="ARBA" id="ARBA00022448"/>
    </source>
</evidence>
<evidence type="ECO:0000313" key="13">
    <source>
        <dbReference type="Proteomes" id="UP000029067"/>
    </source>
</evidence>
<evidence type="ECO:0000256" key="4">
    <source>
        <dbReference type="ARBA" id="ARBA00022989"/>
    </source>
</evidence>
<keyword evidence="4 11" id="KW-1133">Transmembrane helix</keyword>
<keyword evidence="13" id="KW-1185">Reference proteome</keyword>
<organism evidence="12 13">
    <name type="scientific">Bifidobacterium cuniculi</name>
    <dbReference type="NCBI Taxonomy" id="1688"/>
    <lineage>
        <taxon>Bacteria</taxon>
        <taxon>Bacillati</taxon>
        <taxon>Actinomycetota</taxon>
        <taxon>Actinomycetes</taxon>
        <taxon>Bifidobacteriales</taxon>
        <taxon>Bifidobacteriaceae</taxon>
        <taxon>Bifidobacterium</taxon>
    </lineage>
</organism>
<evidence type="ECO:0000256" key="1">
    <source>
        <dbReference type="ARBA" id="ARBA00004141"/>
    </source>
</evidence>
<evidence type="ECO:0000256" key="6">
    <source>
        <dbReference type="ARBA" id="ARBA00023136"/>
    </source>
</evidence>
<evidence type="ECO:0000256" key="7">
    <source>
        <dbReference type="ARBA" id="ARBA00023173"/>
    </source>
</evidence>
<sequence>MSVPVAGHFDNDEARPDEIREDDLGAGRKPWGSRATAMFCSVVILGVLIGVCGGLLTLMLYGIEHVMLGFVESPELPGPFETHPWRRVASLLAGAVAAAVAWWLLRTRTRAVPSVRKAVQGALMPAWQTVVHVLLQIMIVGCGLSVGREVAPRELGSMLAQRVCALTGVHRRDLRAVVAMAAGAGLAAVYNAPLAGGFFAVEILLVDVTAPTVCLSFLCSAVAAWVATLIKGTHAFYLIGEVHGLFTPDTMGFALVAGLCAGVVGALFRKGSSWAESRKASGTAILWQLPLAGLVTGVVAIWIPQVMGNGRATAQMGFSGVAEWSFIPLLALSLVAKAAVTLMTIRAGASGGVLTPGIAIGSSLGCILGIVWVHWCGSAPMGLYALIGACALLSASQNAPLMAMTLVMELTEAPSNLYVPVALACAVSVLTGRWVTGRLERRRAASE</sequence>
<feature type="transmembrane region" description="Helical" evidence="11">
    <location>
        <begin position="324"/>
        <end position="345"/>
    </location>
</feature>
<evidence type="ECO:0000313" key="12">
    <source>
        <dbReference type="EMBL" id="KFI65679.1"/>
    </source>
</evidence>
<evidence type="ECO:0000256" key="10">
    <source>
        <dbReference type="SAM" id="MobiDB-lite"/>
    </source>
</evidence>
<feature type="transmembrane region" description="Helical" evidence="11">
    <location>
        <begin position="176"/>
        <end position="201"/>
    </location>
</feature>
<keyword evidence="8" id="KW-0868">Chloride</keyword>
<evidence type="ECO:0000256" key="11">
    <source>
        <dbReference type="SAM" id="Phobius"/>
    </source>
</evidence>
<dbReference type="AlphaFoldDB" id="A0A087B3S9"/>
<dbReference type="PANTHER" id="PTHR43427:SF6">
    <property type="entry name" value="CHLORIDE CHANNEL PROTEIN CLC-E"/>
    <property type="match status" value="1"/>
</dbReference>
<dbReference type="EMBL" id="JGYV01000001">
    <property type="protein sequence ID" value="KFI65679.1"/>
    <property type="molecule type" value="Genomic_DNA"/>
</dbReference>
<dbReference type="PRINTS" id="PR00762">
    <property type="entry name" value="CLCHANNEL"/>
</dbReference>
<feature type="compositionally biased region" description="Basic and acidic residues" evidence="10">
    <location>
        <begin position="9"/>
        <end position="26"/>
    </location>
</feature>
<feature type="region of interest" description="Disordered" evidence="10">
    <location>
        <begin position="1"/>
        <end position="26"/>
    </location>
</feature>
<feature type="transmembrane region" description="Helical" evidence="11">
    <location>
        <begin position="417"/>
        <end position="436"/>
    </location>
</feature>
<evidence type="ECO:0000256" key="9">
    <source>
        <dbReference type="ARBA" id="ARBA00023303"/>
    </source>
</evidence>
<dbReference type="Proteomes" id="UP000029067">
    <property type="component" value="Unassembled WGS sequence"/>
</dbReference>
<protein>
    <submittedName>
        <fullName evidence="12">Chloride channel protein</fullName>
    </submittedName>
</protein>
<dbReference type="eggNOG" id="COG0038">
    <property type="taxonomic scope" value="Bacteria"/>
</dbReference>
<feature type="transmembrane region" description="Helical" evidence="11">
    <location>
        <begin position="83"/>
        <end position="105"/>
    </location>
</feature>
<keyword evidence="5" id="KW-0406">Ion transport</keyword>
<feature type="transmembrane region" description="Helical" evidence="11">
    <location>
        <begin position="208"/>
        <end position="230"/>
    </location>
</feature>
<keyword evidence="3 11" id="KW-0812">Transmembrane</keyword>
<dbReference type="Gene3D" id="1.10.3080.10">
    <property type="entry name" value="Clc chloride channel"/>
    <property type="match status" value="1"/>
</dbReference>
<accession>A0A087B3S9</accession>
<dbReference type="RefSeq" id="WP_081895451.1">
    <property type="nucleotide sequence ID" value="NZ_JGYV01000001.1"/>
</dbReference>